<evidence type="ECO:0000313" key="3">
    <source>
        <dbReference type="Proteomes" id="UP000034883"/>
    </source>
</evidence>
<keyword evidence="1" id="KW-0732">Signal</keyword>
<accession>A0A0F6YHM9</accession>
<sequence length="91" mass="9707">MAFVTGARHLRRMIALCLACLAPRADLAREWVEAAAAGRPRIQYEARDDLAFVATKSVASPSTCAACGRSHVVIPMDEELAASIARAIAEP</sequence>
<reference evidence="2 3" key="1">
    <citation type="submission" date="2015-03" db="EMBL/GenBank/DDBJ databases">
        <title>Genome assembly of Sandaracinus amylolyticus DSM 53668.</title>
        <authorList>
            <person name="Sharma G."/>
            <person name="Subramanian S."/>
        </authorList>
    </citation>
    <scope>NUCLEOTIDE SEQUENCE [LARGE SCALE GENOMIC DNA]</scope>
    <source>
        <strain evidence="2 3">DSM 53668</strain>
    </source>
</reference>
<name>A0A0F6YHM9_9BACT</name>
<organism evidence="2 3">
    <name type="scientific">Sandaracinus amylolyticus</name>
    <dbReference type="NCBI Taxonomy" id="927083"/>
    <lineage>
        <taxon>Bacteria</taxon>
        <taxon>Pseudomonadati</taxon>
        <taxon>Myxococcota</taxon>
        <taxon>Polyangia</taxon>
        <taxon>Polyangiales</taxon>
        <taxon>Sandaracinaceae</taxon>
        <taxon>Sandaracinus</taxon>
    </lineage>
</organism>
<dbReference type="AlphaFoldDB" id="A0A0F6YHM9"/>
<dbReference type="Proteomes" id="UP000034883">
    <property type="component" value="Chromosome"/>
</dbReference>
<dbReference type="EMBL" id="CP011125">
    <property type="protein sequence ID" value="AKF05882.1"/>
    <property type="molecule type" value="Genomic_DNA"/>
</dbReference>
<evidence type="ECO:0000313" key="2">
    <source>
        <dbReference type="EMBL" id="AKF05882.1"/>
    </source>
</evidence>
<evidence type="ECO:0000256" key="1">
    <source>
        <dbReference type="SAM" id="SignalP"/>
    </source>
</evidence>
<proteinExistence type="predicted"/>
<feature type="signal peptide" evidence="1">
    <location>
        <begin position="1"/>
        <end position="28"/>
    </location>
</feature>
<feature type="chain" id="PRO_5002512833" evidence="1">
    <location>
        <begin position="29"/>
        <end position="91"/>
    </location>
</feature>
<keyword evidence="3" id="KW-1185">Reference proteome</keyword>
<protein>
    <submittedName>
        <fullName evidence="2">Uncharacterized protein</fullName>
    </submittedName>
</protein>
<gene>
    <name evidence="2" type="ORF">DB32_003031</name>
</gene>
<dbReference type="KEGG" id="samy:DB32_003031"/>